<organism evidence="1 2">
    <name type="scientific">Citrus sinensis</name>
    <name type="common">Sweet orange</name>
    <name type="synonym">Citrus aurantium var. sinensis</name>
    <dbReference type="NCBI Taxonomy" id="2711"/>
    <lineage>
        <taxon>Eukaryota</taxon>
        <taxon>Viridiplantae</taxon>
        <taxon>Streptophyta</taxon>
        <taxon>Embryophyta</taxon>
        <taxon>Tracheophyta</taxon>
        <taxon>Spermatophyta</taxon>
        <taxon>Magnoliopsida</taxon>
        <taxon>eudicotyledons</taxon>
        <taxon>Gunneridae</taxon>
        <taxon>Pentapetalae</taxon>
        <taxon>rosids</taxon>
        <taxon>malvids</taxon>
        <taxon>Sapindales</taxon>
        <taxon>Rutaceae</taxon>
        <taxon>Aurantioideae</taxon>
        <taxon>Citrus</taxon>
    </lineage>
</organism>
<dbReference type="EMBL" id="CM039174">
    <property type="protein sequence ID" value="KAH9752040.1"/>
    <property type="molecule type" value="Genomic_DNA"/>
</dbReference>
<reference evidence="2" key="1">
    <citation type="journal article" date="2023" name="Hortic. Res.">
        <title>A chromosome-level phased genome enabling allele-level studies in sweet orange: a case study on citrus Huanglongbing tolerance.</title>
        <authorList>
            <person name="Wu B."/>
            <person name="Yu Q."/>
            <person name="Deng Z."/>
            <person name="Duan Y."/>
            <person name="Luo F."/>
            <person name="Gmitter F. Jr."/>
        </authorList>
    </citation>
    <scope>NUCLEOTIDE SEQUENCE [LARGE SCALE GENOMIC DNA]</scope>
    <source>
        <strain evidence="2">cv. Valencia</strain>
    </source>
</reference>
<keyword evidence="1" id="KW-0378">Hydrolase</keyword>
<name>A0ACB8KC91_CITSI</name>
<comment type="caution">
    <text evidence="1">The sequence shown here is derived from an EMBL/GenBank/DDBJ whole genome shotgun (WGS) entry which is preliminary data.</text>
</comment>
<keyword evidence="2" id="KW-1185">Reference proteome</keyword>
<accession>A0ACB8KC91</accession>
<proteinExistence type="predicted"/>
<evidence type="ECO:0000313" key="1">
    <source>
        <dbReference type="EMBL" id="KAH9752040.1"/>
    </source>
</evidence>
<keyword evidence="1" id="KW-0347">Helicase</keyword>
<protein>
    <submittedName>
        <fullName evidence="1">Helicase MAGATAMA 3</fullName>
    </submittedName>
</protein>
<sequence>MEGGNRKASKSGSGGEDSAFKQQIGGHGLRLDGWDFTWQQIAEMQTAHGSRLVATSLGSNRSFASDCAACVRVVQLVCVLFCHCVVCVCCASVLCHLCAVCAVCAAQQQRMCVWLCAAVRAACDKVKLCHLCITAPDGDNLSPSRRARHAVAVASRQPATATEPLAHALASTISLITNAVTNSTYQFVRFYLLRNMAVDKDKPQDEASIFRFCKIILGWDYFRLERNDKNSKKVDREKLGLREVKDTYKDVDDYLATFEPLLFEEVKAQIIQKKDEEEVQEWKLRLVMECGEADGFHLPSVTYEADEVESISPNDLLLLSKEEFKEGSTFPTTYAFALVEHCQANLLRLRMFLAGEVIHINKDAVKSQRLLNMHSLITSSVSAVEKRLFSLKICSLSTIAREYLALRSVGSLPFKDLILSASEKSSGSQDQSWKIPGLLHEYIKENHNASQLEAIHEGLLRKAFVLIQGPPGTGKTQTILGLLSAILHATPARVHSKGGLREIKRGPELPMHEKYNHWGRASPWLVGANPRDNIMPIDGDDGFFPTTGNELKPEVVNSSRRYRVRVLVCAPSNSALDEIVLRLLNTGIRDENIRSYTPKIVRIGLKAHHSVNSVAIDHLVEQKRDDSAADKQKHGATRKDRDSIRSAILNEAVIVCSTLSFSGSALLSKLNHGFDVVIIDEAAQAVEPATLVPLATGCKQVFLVGDPVQLPATVISPVAEHLGYGTSLFKRLQRAGYPVKMLKTQYRMHPEVRSFPSREFYDEALEDGSDVEDYTTRDWHEYRCFGPFSFFDIHEGKESQPAGSGSWINIDEVDFVLLLFHKLISMYPQLKSSSQLAIISPYRHQVKQFQERFKETFGVESQKVVDITTVDGCQGREKDVAIFSCVRASDKKSIGFLADYRRMNVGITRAKSSILVVGCASTLREDKHWNNLVKSAEKRDCLFRVSKPYASFFSDENLESMRKNATTDNVQGADGHVPHDDETMHYANTGDADQGQADDIDNADGDAEMYDADE</sequence>
<evidence type="ECO:0000313" key="2">
    <source>
        <dbReference type="Proteomes" id="UP000829398"/>
    </source>
</evidence>
<gene>
    <name evidence="1" type="ORF">KPL71_014540</name>
</gene>
<keyword evidence="1" id="KW-0547">Nucleotide-binding</keyword>
<keyword evidence="1" id="KW-0067">ATP-binding</keyword>
<dbReference type="Proteomes" id="UP000829398">
    <property type="component" value="Chromosome 5"/>
</dbReference>